<evidence type="ECO:0000313" key="1">
    <source>
        <dbReference type="EMBL" id="TQM77244.1"/>
    </source>
</evidence>
<gene>
    <name evidence="1" type="ORF">FHX40_4001</name>
</gene>
<protein>
    <submittedName>
        <fullName evidence="1">Uncharacterized protein</fullName>
    </submittedName>
</protein>
<accession>A0A543J354</accession>
<dbReference type="AlphaFoldDB" id="A0A543J354"/>
<reference evidence="1 2" key="1">
    <citation type="submission" date="2019-06" db="EMBL/GenBank/DDBJ databases">
        <title>Sequencing the genomes of 1000 actinobacteria strains.</title>
        <authorList>
            <person name="Klenk H.-P."/>
        </authorList>
    </citation>
    <scope>NUCLEOTIDE SEQUENCE [LARGE SCALE GENOMIC DNA]</scope>
    <source>
        <strain evidence="1 2">DSM 43186</strain>
    </source>
</reference>
<organism evidence="1 2">
    <name type="scientific">Thermopolyspora flexuosa</name>
    <dbReference type="NCBI Taxonomy" id="103836"/>
    <lineage>
        <taxon>Bacteria</taxon>
        <taxon>Bacillati</taxon>
        <taxon>Actinomycetota</taxon>
        <taxon>Actinomycetes</taxon>
        <taxon>Streptosporangiales</taxon>
        <taxon>Streptosporangiaceae</taxon>
        <taxon>Thermopolyspora</taxon>
    </lineage>
</organism>
<dbReference type="Proteomes" id="UP000319213">
    <property type="component" value="Unassembled WGS sequence"/>
</dbReference>
<proteinExistence type="predicted"/>
<sequence>MARPRGHRTLPKIRAHGRYITSQPGCLLVLSPAVVLAVEDEAGELDAGVEAEFAEDLA</sequence>
<comment type="caution">
    <text evidence="1">The sequence shown here is derived from an EMBL/GenBank/DDBJ whole genome shotgun (WGS) entry which is preliminary data.</text>
</comment>
<keyword evidence="2" id="KW-1185">Reference proteome</keyword>
<evidence type="ECO:0000313" key="2">
    <source>
        <dbReference type="Proteomes" id="UP000319213"/>
    </source>
</evidence>
<dbReference type="EMBL" id="VFPQ01000001">
    <property type="protein sequence ID" value="TQM77244.1"/>
    <property type="molecule type" value="Genomic_DNA"/>
</dbReference>
<name>A0A543J354_9ACTN</name>